<organism evidence="1 2">
    <name type="scientific">Kickxella alabastrina</name>
    <dbReference type="NCBI Taxonomy" id="61397"/>
    <lineage>
        <taxon>Eukaryota</taxon>
        <taxon>Fungi</taxon>
        <taxon>Fungi incertae sedis</taxon>
        <taxon>Zoopagomycota</taxon>
        <taxon>Kickxellomycotina</taxon>
        <taxon>Kickxellomycetes</taxon>
        <taxon>Kickxellales</taxon>
        <taxon>Kickxellaceae</taxon>
        <taxon>Kickxella</taxon>
    </lineage>
</organism>
<keyword evidence="2" id="KW-1185">Reference proteome</keyword>
<protein>
    <submittedName>
        <fullName evidence="1">Squalene epoxidase</fullName>
        <ecNumber evidence="1">1.14.14.17</ecNumber>
    </submittedName>
</protein>
<accession>A0ACC1IVJ2</accession>
<reference evidence="1" key="1">
    <citation type="submission" date="2022-07" db="EMBL/GenBank/DDBJ databases">
        <title>Phylogenomic reconstructions and comparative analyses of Kickxellomycotina fungi.</title>
        <authorList>
            <person name="Reynolds N.K."/>
            <person name="Stajich J.E."/>
            <person name="Barry K."/>
            <person name="Grigoriev I.V."/>
            <person name="Crous P."/>
            <person name="Smith M.E."/>
        </authorList>
    </citation>
    <scope>NUCLEOTIDE SEQUENCE</scope>
    <source>
        <strain evidence="1">Benny 63K</strain>
    </source>
</reference>
<name>A0ACC1IVJ2_9FUNG</name>
<gene>
    <name evidence="1" type="primary">ERG1</name>
    <name evidence="1" type="ORF">LPJ66_000616</name>
</gene>
<dbReference type="EC" id="1.14.14.17" evidence="1"/>
<keyword evidence="1" id="KW-0560">Oxidoreductase</keyword>
<sequence>MAVSDAIHTPQLDENIDWPTHGHYEYAHLYNSRKEITTFDNIASIRASYDYIVIGAGPIGAALAYRLALNEPQSSILIIEKNWNEPDRIVGELMQPAGCQAMSALGLGMAFSGIDAVPVHGYYIAYKGKHMHVPYINKPDGGDRFRGVSFHHGRLVMNIRAACKAQANITCLEASVTALDAAGFGSGGEITGVRGVRIGPARDSGDSGDEKGAAVAARLTMVCDGITSQFRRVLNPEPVTLISHFCGFVLEHEPIASAEFFTGAAGATTHFAQPHSPAANPLPMPHNGHVLLDGIGPVLLYQMSERETRVLADIPGGALPSEASGQLRSVLRDSLSRAAPAALYPGLHRLLMDTLEQAKRIRCIGSKFIPATANRVDGAVWVGDALNVRHPLTGGGMTIGLWDVVLLTDLLRNSPKGPATLRRIKAQWYWQRRPRALVVNTLSVALHALFAAETKELGLLREACFLYLSWGSHYTMHPSGFLSGLMPSPILLVFHFFSVAIVAVWLRVSGASSAYAGGNLLFRVYSALCTLYVASGVILPFMWKEMQP</sequence>
<dbReference type="EMBL" id="JANBPG010000020">
    <property type="protein sequence ID" value="KAJ1901648.1"/>
    <property type="molecule type" value="Genomic_DNA"/>
</dbReference>
<dbReference type="Proteomes" id="UP001150581">
    <property type="component" value="Unassembled WGS sequence"/>
</dbReference>
<proteinExistence type="predicted"/>
<comment type="caution">
    <text evidence="1">The sequence shown here is derived from an EMBL/GenBank/DDBJ whole genome shotgun (WGS) entry which is preliminary data.</text>
</comment>
<evidence type="ECO:0000313" key="1">
    <source>
        <dbReference type="EMBL" id="KAJ1901648.1"/>
    </source>
</evidence>
<evidence type="ECO:0000313" key="2">
    <source>
        <dbReference type="Proteomes" id="UP001150581"/>
    </source>
</evidence>